<accession>A0A0C1QW06</accession>
<dbReference type="InterPro" id="IPR011006">
    <property type="entry name" value="CheY-like_superfamily"/>
</dbReference>
<evidence type="ECO:0000256" key="8">
    <source>
        <dbReference type="ARBA" id="ARBA00022741"/>
    </source>
</evidence>
<dbReference type="Gene3D" id="6.10.340.10">
    <property type="match status" value="1"/>
</dbReference>
<proteinExistence type="inferred from homology"/>
<dbReference type="InterPro" id="IPR003594">
    <property type="entry name" value="HATPase_dom"/>
</dbReference>
<dbReference type="Gene3D" id="3.40.50.2300">
    <property type="match status" value="1"/>
</dbReference>
<dbReference type="RefSeq" id="WP_038076184.1">
    <property type="nucleotide sequence ID" value="NZ_JHEG04000001.1"/>
</dbReference>
<keyword evidence="22" id="KW-1185">Reference proteome</keyword>
<dbReference type="EMBL" id="JHEG02000054">
    <property type="protein sequence ID" value="KIE09669.1"/>
    <property type="molecule type" value="Genomic_DNA"/>
</dbReference>
<dbReference type="SMART" id="SM00304">
    <property type="entry name" value="HAMP"/>
    <property type="match status" value="1"/>
</dbReference>
<dbReference type="PRINTS" id="PR00344">
    <property type="entry name" value="BCTRLSENSOR"/>
</dbReference>
<dbReference type="Gene3D" id="1.10.287.130">
    <property type="match status" value="1"/>
</dbReference>
<evidence type="ECO:0000256" key="1">
    <source>
        <dbReference type="ARBA" id="ARBA00000085"/>
    </source>
</evidence>
<dbReference type="Pfam" id="PF00512">
    <property type="entry name" value="HisKA"/>
    <property type="match status" value="1"/>
</dbReference>
<keyword evidence="11 16" id="KW-1133">Transmembrane helix</keyword>
<feature type="domain" description="Histidine kinase" evidence="17">
    <location>
        <begin position="273"/>
        <end position="494"/>
    </location>
</feature>
<evidence type="ECO:0000313" key="21">
    <source>
        <dbReference type="EMBL" id="KIE09669.1"/>
    </source>
</evidence>
<gene>
    <name evidence="21" type="ORF">DA73_0225405</name>
    <name evidence="20" type="ORF">DA73_0400002635</name>
</gene>
<dbReference type="PROSITE" id="PS50109">
    <property type="entry name" value="HIS_KIN"/>
    <property type="match status" value="1"/>
</dbReference>
<keyword evidence="8" id="KW-0547">Nucleotide-binding</keyword>
<reference evidence="20" key="2">
    <citation type="submission" date="2019-11" db="EMBL/GenBank/DDBJ databases">
        <title>Improved Assembly of Tolypothrix boutellei genome.</title>
        <authorList>
            <person name="Sarangi A.N."/>
            <person name="Mukherjee M."/>
            <person name="Ghosh S."/>
            <person name="Singh D."/>
            <person name="Das A."/>
            <person name="Kant S."/>
            <person name="Prusty A."/>
            <person name="Tripathy S."/>
        </authorList>
    </citation>
    <scope>NUCLEOTIDE SEQUENCE</scope>
    <source>
        <strain evidence="20">VB521301</strain>
    </source>
</reference>
<keyword evidence="13 16" id="KW-0472">Membrane</keyword>
<feature type="transmembrane region" description="Helical" evidence="16">
    <location>
        <begin position="6"/>
        <end position="29"/>
    </location>
</feature>
<feature type="domain" description="HAMP" evidence="19">
    <location>
        <begin position="199"/>
        <end position="251"/>
    </location>
</feature>
<evidence type="ECO:0000256" key="3">
    <source>
        <dbReference type="ARBA" id="ARBA00006402"/>
    </source>
</evidence>
<dbReference type="Gene3D" id="3.30.565.10">
    <property type="entry name" value="Histidine kinase-like ATPase, C-terminal domain"/>
    <property type="match status" value="1"/>
</dbReference>
<evidence type="ECO:0000256" key="15">
    <source>
        <dbReference type="PROSITE-ProRule" id="PRU00169"/>
    </source>
</evidence>
<feature type="modified residue" description="4-aspartylphosphate" evidence="15">
    <location>
        <position position="568"/>
    </location>
</feature>
<evidence type="ECO:0000256" key="13">
    <source>
        <dbReference type="ARBA" id="ARBA00023136"/>
    </source>
</evidence>
<comment type="catalytic activity">
    <reaction evidence="1">
        <text>ATP + protein L-histidine = ADP + protein N-phospho-L-histidine.</text>
        <dbReference type="EC" id="2.7.13.3"/>
    </reaction>
</comment>
<dbReference type="SMART" id="SM00387">
    <property type="entry name" value="HATPase_c"/>
    <property type="match status" value="1"/>
</dbReference>
<dbReference type="Proteomes" id="UP000029738">
    <property type="component" value="Unassembled WGS sequence"/>
</dbReference>
<dbReference type="CDD" id="cd06225">
    <property type="entry name" value="HAMP"/>
    <property type="match status" value="1"/>
</dbReference>
<dbReference type="Pfam" id="PF02518">
    <property type="entry name" value="HATPase_c"/>
    <property type="match status" value="1"/>
</dbReference>
<evidence type="ECO:0000256" key="2">
    <source>
        <dbReference type="ARBA" id="ARBA00004370"/>
    </source>
</evidence>
<evidence type="ECO:0000256" key="12">
    <source>
        <dbReference type="ARBA" id="ARBA00023012"/>
    </source>
</evidence>
<dbReference type="GO" id="GO:0005524">
    <property type="term" value="F:ATP binding"/>
    <property type="evidence" value="ECO:0007669"/>
    <property type="project" value="UniProtKB-KW"/>
</dbReference>
<evidence type="ECO:0000256" key="10">
    <source>
        <dbReference type="ARBA" id="ARBA00022840"/>
    </source>
</evidence>
<keyword evidence="9 21" id="KW-0418">Kinase</keyword>
<evidence type="ECO:0000256" key="7">
    <source>
        <dbReference type="ARBA" id="ARBA00022692"/>
    </source>
</evidence>
<dbReference type="InterPro" id="IPR003660">
    <property type="entry name" value="HAMP_dom"/>
</dbReference>
<evidence type="ECO:0000313" key="22">
    <source>
        <dbReference type="Proteomes" id="UP000029738"/>
    </source>
</evidence>
<dbReference type="STRING" id="1479485.DA73_0225405"/>
<dbReference type="SMART" id="SM00448">
    <property type="entry name" value="REC"/>
    <property type="match status" value="1"/>
</dbReference>
<dbReference type="GO" id="GO:0000155">
    <property type="term" value="F:phosphorelay sensor kinase activity"/>
    <property type="evidence" value="ECO:0007669"/>
    <property type="project" value="InterPro"/>
</dbReference>
<keyword evidence="12" id="KW-0902">Two-component regulatory system</keyword>
<dbReference type="Pfam" id="PF00072">
    <property type="entry name" value="Response_reg"/>
    <property type="match status" value="1"/>
</dbReference>
<dbReference type="CDD" id="cd16922">
    <property type="entry name" value="HATPase_EvgS-ArcB-TorS-like"/>
    <property type="match status" value="1"/>
</dbReference>
<dbReference type="SUPFAM" id="SSF55874">
    <property type="entry name" value="ATPase domain of HSP90 chaperone/DNA topoisomerase II/histidine kinase"/>
    <property type="match status" value="1"/>
</dbReference>
<evidence type="ECO:0000256" key="6">
    <source>
        <dbReference type="ARBA" id="ARBA00022679"/>
    </source>
</evidence>
<dbReference type="Pfam" id="PF00672">
    <property type="entry name" value="HAMP"/>
    <property type="match status" value="1"/>
</dbReference>
<keyword evidence="10" id="KW-0067">ATP-binding</keyword>
<dbReference type="InterPro" id="IPR036890">
    <property type="entry name" value="HATPase_C_sf"/>
</dbReference>
<evidence type="ECO:0000256" key="5">
    <source>
        <dbReference type="ARBA" id="ARBA00022553"/>
    </source>
</evidence>
<evidence type="ECO:0000313" key="20">
    <source>
        <dbReference type="EMBL" id="KAF3884487.1"/>
    </source>
</evidence>
<evidence type="ECO:0000256" key="9">
    <source>
        <dbReference type="ARBA" id="ARBA00022777"/>
    </source>
</evidence>
<keyword evidence="7 16" id="KW-0812">Transmembrane</keyword>
<evidence type="ECO:0000256" key="11">
    <source>
        <dbReference type="ARBA" id="ARBA00022989"/>
    </source>
</evidence>
<protein>
    <recommendedName>
        <fullName evidence="14">Circadian input-output histidine kinase CikA</fullName>
        <ecNumber evidence="4">2.7.13.3</ecNumber>
    </recommendedName>
</protein>
<dbReference type="AlphaFoldDB" id="A0A0C1QW06"/>
<feature type="transmembrane region" description="Helical" evidence="16">
    <location>
        <begin position="180"/>
        <end position="202"/>
    </location>
</feature>
<dbReference type="InterPro" id="IPR001789">
    <property type="entry name" value="Sig_transdc_resp-reg_receiver"/>
</dbReference>
<keyword evidence="6" id="KW-0808">Transferase</keyword>
<sequence length="731" mass="81605">MKILTKFIGSTAISVGLTIVLVGGSTLLIKQTEQSVDRSQYLTNQAVRKTQDLQLSLEEQTSALKNYLLLNRSTADILVYEQAASRFSMTLIQLKQLMPEAKQPNVVLRRHQFLVRLVEELKNQTESSTLQAQQDVKAINSFQDDIKMFLKVLVEEVQQQDIATRQAAERFQQTATIATYALIGIVLLIFIAQFALTLLPVIRSIQELQLGAAKLGVGELNYRLNIHTGDEIEQLAREFNQMAARLSELYASLEQKRTAADSANQAKSEFLANMSHELRTPLNGILGYTQILNRSHSWGEKEHKGIHIIHQCGSHLLTLINDILDISKIEARKLELQPQAIHLPSLLQGIAEIVRIRAEQKGIDFVYLPDVNLPEGIKADDKRLRQVLINLLGNAVKFTDRGKVTFKVEVIGQANSQITIRFQVSDTGIGMSTESLAKIFLPFEQVGDGKRHAEGTGLGLAISHNIVTLMNSEIQVQSQLGVGSTFSFEVNLPLALEWQQSVRNITGQQLVGYQGGKQTILVVDDKWENRSVIVNLLEPLGFVIVEAEDGQDALAKVNQIMPNLIITDLLMPVMDGYEFLKKIRQSETFKGLPVIVSSASVSTIDQQQSLDAGGDDFLVKPVQAEELFKLLQKHLQIQWNYKSNALPLEPSVHLEETSASIPSVKLVVPDAEVLIQLLQLVQDGRLNKLAEVVVTLENQEQSYATFVKHILELTGKFQVEELEAFIQQFIH</sequence>
<dbReference type="InterPro" id="IPR003661">
    <property type="entry name" value="HisK_dim/P_dom"/>
</dbReference>
<organism evidence="21">
    <name type="scientific">Tolypothrix bouteillei VB521301</name>
    <dbReference type="NCBI Taxonomy" id="1479485"/>
    <lineage>
        <taxon>Bacteria</taxon>
        <taxon>Bacillati</taxon>
        <taxon>Cyanobacteriota</taxon>
        <taxon>Cyanophyceae</taxon>
        <taxon>Nostocales</taxon>
        <taxon>Tolypothrichaceae</taxon>
        <taxon>Tolypothrix</taxon>
    </lineage>
</organism>
<dbReference type="OrthoDB" id="569347at2"/>
<dbReference type="EC" id="2.7.13.3" evidence="4"/>
<comment type="subcellular location">
    <subcellularLocation>
        <location evidence="2">Membrane</location>
    </subcellularLocation>
</comment>
<dbReference type="PANTHER" id="PTHR43047">
    <property type="entry name" value="TWO-COMPONENT HISTIDINE PROTEIN KINASE"/>
    <property type="match status" value="1"/>
</dbReference>
<comment type="caution">
    <text evidence="21">The sequence shown here is derived from an EMBL/GenBank/DDBJ whole genome shotgun (WGS) entry which is preliminary data.</text>
</comment>
<reference evidence="21" key="1">
    <citation type="journal article" date="2015" name="Genome Announc.">
        <title>Draft Genome Sequence of Tolypothrix boutellei Strain VB521301.</title>
        <authorList>
            <person name="Chandrababunaidu M.M."/>
            <person name="Singh D."/>
            <person name="Sen D."/>
            <person name="Bhan S."/>
            <person name="Das S."/>
            <person name="Gupta A."/>
            <person name="Adhikary S.P."/>
            <person name="Tripathy S."/>
        </authorList>
    </citation>
    <scope>NUCLEOTIDE SEQUENCE</scope>
    <source>
        <strain evidence="21">VB521301</strain>
    </source>
</reference>
<evidence type="ECO:0000259" key="19">
    <source>
        <dbReference type="PROSITE" id="PS50885"/>
    </source>
</evidence>
<evidence type="ECO:0000256" key="16">
    <source>
        <dbReference type="SAM" id="Phobius"/>
    </source>
</evidence>
<name>A0A0C1QW06_9CYAN</name>
<dbReference type="InterPro" id="IPR036097">
    <property type="entry name" value="HisK_dim/P_sf"/>
</dbReference>
<dbReference type="FunFam" id="1.10.287.130:FF:000004">
    <property type="entry name" value="Ethylene receptor 1"/>
    <property type="match status" value="1"/>
</dbReference>
<evidence type="ECO:0000256" key="4">
    <source>
        <dbReference type="ARBA" id="ARBA00012438"/>
    </source>
</evidence>
<dbReference type="SUPFAM" id="SSF158472">
    <property type="entry name" value="HAMP domain-like"/>
    <property type="match status" value="1"/>
</dbReference>
<dbReference type="PROSITE" id="PS50110">
    <property type="entry name" value="RESPONSE_REGULATORY"/>
    <property type="match status" value="1"/>
</dbReference>
<dbReference type="PANTHER" id="PTHR43047:SF72">
    <property type="entry name" value="OSMOSENSING HISTIDINE PROTEIN KINASE SLN1"/>
    <property type="match status" value="1"/>
</dbReference>
<dbReference type="SMART" id="SM00388">
    <property type="entry name" value="HisKA"/>
    <property type="match status" value="1"/>
</dbReference>
<feature type="domain" description="Response regulatory" evidence="18">
    <location>
        <begin position="519"/>
        <end position="635"/>
    </location>
</feature>
<keyword evidence="5 15" id="KW-0597">Phosphoprotein</keyword>
<evidence type="ECO:0000259" key="17">
    <source>
        <dbReference type="PROSITE" id="PS50109"/>
    </source>
</evidence>
<evidence type="ECO:0000259" key="18">
    <source>
        <dbReference type="PROSITE" id="PS50110"/>
    </source>
</evidence>
<dbReference type="SUPFAM" id="SSF47384">
    <property type="entry name" value="Homodimeric domain of signal transducing histidine kinase"/>
    <property type="match status" value="1"/>
</dbReference>
<dbReference type="GO" id="GO:0009927">
    <property type="term" value="F:histidine phosphotransfer kinase activity"/>
    <property type="evidence" value="ECO:0007669"/>
    <property type="project" value="TreeGrafter"/>
</dbReference>
<dbReference type="InterPro" id="IPR004358">
    <property type="entry name" value="Sig_transdc_His_kin-like_C"/>
</dbReference>
<dbReference type="CDD" id="cd17546">
    <property type="entry name" value="REC_hyHK_CKI1_RcsC-like"/>
    <property type="match status" value="1"/>
</dbReference>
<dbReference type="EMBL" id="JHEG04000001">
    <property type="protein sequence ID" value="KAF3884487.1"/>
    <property type="molecule type" value="Genomic_DNA"/>
</dbReference>
<dbReference type="CDD" id="cd00082">
    <property type="entry name" value="HisKA"/>
    <property type="match status" value="1"/>
</dbReference>
<dbReference type="PROSITE" id="PS50885">
    <property type="entry name" value="HAMP"/>
    <property type="match status" value="1"/>
</dbReference>
<dbReference type="FunFam" id="3.30.565.10:FF:000010">
    <property type="entry name" value="Sensor histidine kinase RcsC"/>
    <property type="match status" value="1"/>
</dbReference>
<dbReference type="SUPFAM" id="SSF52172">
    <property type="entry name" value="CheY-like"/>
    <property type="match status" value="1"/>
</dbReference>
<dbReference type="GO" id="GO:0005886">
    <property type="term" value="C:plasma membrane"/>
    <property type="evidence" value="ECO:0007669"/>
    <property type="project" value="TreeGrafter"/>
</dbReference>
<dbReference type="InterPro" id="IPR005467">
    <property type="entry name" value="His_kinase_dom"/>
</dbReference>
<evidence type="ECO:0000256" key="14">
    <source>
        <dbReference type="ARBA" id="ARBA00074306"/>
    </source>
</evidence>
<comment type="similarity">
    <text evidence="3">In the N-terminal section; belongs to the phytochrome family.</text>
</comment>